<dbReference type="AlphaFoldDB" id="A0A8S1H1L8"/>
<keyword evidence="2" id="KW-1185">Reference proteome</keyword>
<evidence type="ECO:0000313" key="2">
    <source>
        <dbReference type="Proteomes" id="UP000835052"/>
    </source>
</evidence>
<organism evidence="1 2">
    <name type="scientific">Caenorhabditis auriculariae</name>
    <dbReference type="NCBI Taxonomy" id="2777116"/>
    <lineage>
        <taxon>Eukaryota</taxon>
        <taxon>Metazoa</taxon>
        <taxon>Ecdysozoa</taxon>
        <taxon>Nematoda</taxon>
        <taxon>Chromadorea</taxon>
        <taxon>Rhabditida</taxon>
        <taxon>Rhabditina</taxon>
        <taxon>Rhabditomorpha</taxon>
        <taxon>Rhabditoidea</taxon>
        <taxon>Rhabditidae</taxon>
        <taxon>Peloderinae</taxon>
        <taxon>Caenorhabditis</taxon>
    </lineage>
</organism>
<protein>
    <submittedName>
        <fullName evidence="1">Uncharacterized protein</fullName>
    </submittedName>
</protein>
<name>A0A8S1H1L8_9PELO</name>
<accession>A0A8S1H1L8</accession>
<sequence length="68" mass="7783">MNCLICTVLTLRRTTSTTVTMVISDYLVGFSYYDIAPVSHPTTTHVPFYGETTNKSTYTWKEPINNRM</sequence>
<dbReference type="Proteomes" id="UP000835052">
    <property type="component" value="Unassembled WGS sequence"/>
</dbReference>
<reference evidence="1" key="1">
    <citation type="submission" date="2020-10" db="EMBL/GenBank/DDBJ databases">
        <authorList>
            <person name="Kikuchi T."/>
        </authorList>
    </citation>
    <scope>NUCLEOTIDE SEQUENCE</scope>
    <source>
        <strain evidence="1">NKZ352</strain>
    </source>
</reference>
<proteinExistence type="predicted"/>
<comment type="caution">
    <text evidence="1">The sequence shown here is derived from an EMBL/GenBank/DDBJ whole genome shotgun (WGS) entry which is preliminary data.</text>
</comment>
<gene>
    <name evidence="1" type="ORF">CAUJ_LOCUS5072</name>
</gene>
<dbReference type="EMBL" id="CAJGYM010000010">
    <property type="protein sequence ID" value="CAD6189153.1"/>
    <property type="molecule type" value="Genomic_DNA"/>
</dbReference>
<evidence type="ECO:0000313" key="1">
    <source>
        <dbReference type="EMBL" id="CAD6189153.1"/>
    </source>
</evidence>